<dbReference type="EMBL" id="MUGW01000029">
    <property type="protein sequence ID" value="OXA88931.1"/>
    <property type="molecule type" value="Genomic_DNA"/>
</dbReference>
<proteinExistence type="predicted"/>
<reference evidence="2 3" key="1">
    <citation type="submission" date="2016-11" db="EMBL/GenBank/DDBJ databases">
        <title>Whole genomes of Flavobacteriaceae.</title>
        <authorList>
            <person name="Stine C."/>
            <person name="Li C."/>
            <person name="Tadesse D."/>
        </authorList>
    </citation>
    <scope>NUCLEOTIDE SEQUENCE [LARGE SCALE GENOMIC DNA]</scope>
    <source>
        <strain evidence="2 3">DSM 18292</strain>
    </source>
</reference>
<gene>
    <name evidence="2" type="ORF">B0A66_14385</name>
</gene>
<sequence length="492" mass="56847">MKKIMLSIVLLSSIYLSAQTVIIDEKIEESNYPISFEYLPNTEKFVMYRGERIKMTASYLATNALAYDANGKRETLFENQELYSCSYSITEKSFMAYNFEKSIWTPYYKIFVDNKPIEINPDTRENMNFSFFTIYSDGISHSKSNLASNNIDGAFNDLYVLGFSNQKNKGKIDLKKDDIFLEVLELKTGSRKRFPIEKPDLTLLEGESFAKTNMKVTFRCKLNGNENFDLITKSISKDFKIVILYKTTYNFEGKKIKTIPFTLKLNDKFFVTSGNDGGPAVYEQTSVDLDNLSINNYLEDRKNGDLYVYGIFSDEFPKKIGDRIHPNGFYVFKFDKEGNKVWESINKIDGKDFFEKIRSDAALKVSLAEYNKNLVFQVCVNSFTEFTNAAVVDKSNGAILKSSFLEYNNNASHEKLRTFISFTYDFVGDLRKKSFSQNSFAAIILNENLFKYLKSIPEGNTRLHFTTKFTDQGIWLVETDNKNYYKVLLFKD</sequence>
<evidence type="ECO:0000313" key="3">
    <source>
        <dbReference type="Proteomes" id="UP000198345"/>
    </source>
</evidence>
<dbReference type="AlphaFoldDB" id="A0A226H5J4"/>
<evidence type="ECO:0000313" key="2">
    <source>
        <dbReference type="EMBL" id="OXA88931.1"/>
    </source>
</evidence>
<dbReference type="RefSeq" id="WP_089050546.1">
    <property type="nucleotide sequence ID" value="NZ_FXTV01000011.1"/>
</dbReference>
<comment type="caution">
    <text evidence="2">The sequence shown here is derived from an EMBL/GenBank/DDBJ whole genome shotgun (WGS) entry which is preliminary data.</text>
</comment>
<keyword evidence="1" id="KW-0732">Signal</keyword>
<protein>
    <submittedName>
        <fullName evidence="2">Uncharacterized protein</fullName>
    </submittedName>
</protein>
<dbReference type="Proteomes" id="UP000198345">
    <property type="component" value="Unassembled WGS sequence"/>
</dbReference>
<evidence type="ECO:0000256" key="1">
    <source>
        <dbReference type="SAM" id="SignalP"/>
    </source>
</evidence>
<feature type="signal peptide" evidence="1">
    <location>
        <begin position="1"/>
        <end position="18"/>
    </location>
</feature>
<name>A0A226H5J4_9FLAO</name>
<organism evidence="2 3">
    <name type="scientific">Flavobacterium hercynium</name>
    <dbReference type="NCBI Taxonomy" id="387094"/>
    <lineage>
        <taxon>Bacteria</taxon>
        <taxon>Pseudomonadati</taxon>
        <taxon>Bacteroidota</taxon>
        <taxon>Flavobacteriia</taxon>
        <taxon>Flavobacteriales</taxon>
        <taxon>Flavobacteriaceae</taxon>
        <taxon>Flavobacterium</taxon>
    </lineage>
</organism>
<accession>A0A226H5J4</accession>
<keyword evidence="3" id="KW-1185">Reference proteome</keyword>
<dbReference type="OrthoDB" id="1298127at2"/>
<feature type="chain" id="PRO_5012533644" evidence="1">
    <location>
        <begin position="19"/>
        <end position="492"/>
    </location>
</feature>